<keyword evidence="3" id="KW-1185">Reference proteome</keyword>
<name>A0A5C5ZHM5_9BACT</name>
<comment type="caution">
    <text evidence="2">The sequence shown here is derived from an EMBL/GenBank/DDBJ whole genome shotgun (WGS) entry which is preliminary data.</text>
</comment>
<dbReference type="CDD" id="cd06260">
    <property type="entry name" value="DUF820-like"/>
    <property type="match status" value="1"/>
</dbReference>
<evidence type="ECO:0000259" key="1">
    <source>
        <dbReference type="Pfam" id="PF05685"/>
    </source>
</evidence>
<dbReference type="Pfam" id="PF05685">
    <property type="entry name" value="Uma2"/>
    <property type="match status" value="1"/>
</dbReference>
<dbReference type="InterPro" id="IPR008538">
    <property type="entry name" value="Uma2"/>
</dbReference>
<dbReference type="SUPFAM" id="SSF52980">
    <property type="entry name" value="Restriction endonuclease-like"/>
    <property type="match status" value="1"/>
</dbReference>
<dbReference type="InterPro" id="IPR012296">
    <property type="entry name" value="Nuclease_put_TT1808"/>
</dbReference>
<dbReference type="InterPro" id="IPR011335">
    <property type="entry name" value="Restrct_endonuc-II-like"/>
</dbReference>
<evidence type="ECO:0000313" key="3">
    <source>
        <dbReference type="Proteomes" id="UP000316213"/>
    </source>
</evidence>
<dbReference type="PANTHER" id="PTHR35400">
    <property type="entry name" value="SLR1083 PROTEIN"/>
    <property type="match status" value="1"/>
</dbReference>
<gene>
    <name evidence="2" type="ORF">Pla100_62430</name>
</gene>
<dbReference type="EMBL" id="SJPM01000046">
    <property type="protein sequence ID" value="TWT86053.1"/>
    <property type="molecule type" value="Genomic_DNA"/>
</dbReference>
<organism evidence="2 3">
    <name type="scientific">Neorhodopirellula pilleata</name>
    <dbReference type="NCBI Taxonomy" id="2714738"/>
    <lineage>
        <taxon>Bacteria</taxon>
        <taxon>Pseudomonadati</taxon>
        <taxon>Planctomycetota</taxon>
        <taxon>Planctomycetia</taxon>
        <taxon>Pirellulales</taxon>
        <taxon>Pirellulaceae</taxon>
        <taxon>Neorhodopirellula</taxon>
    </lineage>
</organism>
<dbReference type="RefSeq" id="WP_146582956.1">
    <property type="nucleotide sequence ID" value="NZ_SJPM01000046.1"/>
</dbReference>
<dbReference type="PANTHER" id="PTHR35400:SF3">
    <property type="entry name" value="SLL1072 PROTEIN"/>
    <property type="match status" value="1"/>
</dbReference>
<sequence length="215" mass="24357">MSSIVNENRTPYASMVPPLESGDILDAGEYWRRCSAMPEKVKAERINRKVYLMSPLRAVHHGNPHALLAGWLIHYCMHHPTLRVSDSATIQLNLDNDPQPDLCVIREGGQTHFNDGYIVGPPEMIVEIAGSSASYDFGEKRYVYEQAGVGEYLVFETIEGRIAWWRHDNGRYVDISPSDGIYRSVLFPRLWLDADALRAADTLKLIRALERGMAR</sequence>
<feature type="domain" description="Putative restriction endonuclease" evidence="1">
    <location>
        <begin position="30"/>
        <end position="192"/>
    </location>
</feature>
<dbReference type="AlphaFoldDB" id="A0A5C5ZHM5"/>
<evidence type="ECO:0000313" key="2">
    <source>
        <dbReference type="EMBL" id="TWT86053.1"/>
    </source>
</evidence>
<proteinExistence type="predicted"/>
<dbReference type="Proteomes" id="UP000316213">
    <property type="component" value="Unassembled WGS sequence"/>
</dbReference>
<dbReference type="OrthoDB" id="269716at2"/>
<accession>A0A5C5ZHM5</accession>
<reference evidence="2 3" key="1">
    <citation type="submission" date="2019-02" db="EMBL/GenBank/DDBJ databases">
        <title>Deep-cultivation of Planctomycetes and their phenomic and genomic characterization uncovers novel biology.</title>
        <authorList>
            <person name="Wiegand S."/>
            <person name="Jogler M."/>
            <person name="Boedeker C."/>
            <person name="Pinto D."/>
            <person name="Vollmers J."/>
            <person name="Rivas-Marin E."/>
            <person name="Kohn T."/>
            <person name="Peeters S.H."/>
            <person name="Heuer A."/>
            <person name="Rast P."/>
            <person name="Oberbeckmann S."/>
            <person name="Bunk B."/>
            <person name="Jeske O."/>
            <person name="Meyerdierks A."/>
            <person name="Storesund J.E."/>
            <person name="Kallscheuer N."/>
            <person name="Luecker S."/>
            <person name="Lage O.M."/>
            <person name="Pohl T."/>
            <person name="Merkel B.J."/>
            <person name="Hornburger P."/>
            <person name="Mueller R.-W."/>
            <person name="Bruemmer F."/>
            <person name="Labrenz M."/>
            <person name="Spormann A.M."/>
            <person name="Op Den Camp H."/>
            <person name="Overmann J."/>
            <person name="Amann R."/>
            <person name="Jetten M.S.M."/>
            <person name="Mascher T."/>
            <person name="Medema M.H."/>
            <person name="Devos D.P."/>
            <person name="Kaster A.-K."/>
            <person name="Ovreas L."/>
            <person name="Rohde M."/>
            <person name="Galperin M.Y."/>
            <person name="Jogler C."/>
        </authorList>
    </citation>
    <scope>NUCLEOTIDE SEQUENCE [LARGE SCALE GENOMIC DNA]</scope>
    <source>
        <strain evidence="2 3">Pla100</strain>
    </source>
</reference>
<protein>
    <recommendedName>
        <fullName evidence="1">Putative restriction endonuclease domain-containing protein</fullName>
    </recommendedName>
</protein>
<dbReference type="Gene3D" id="3.90.1570.10">
    <property type="entry name" value="tt1808, chain A"/>
    <property type="match status" value="1"/>
</dbReference>